<feature type="region of interest" description="Disordered" evidence="1">
    <location>
        <begin position="1"/>
        <end position="37"/>
    </location>
</feature>
<dbReference type="EMBL" id="KB207005">
    <property type="protein sequence ID" value="ELP86287.1"/>
    <property type="molecule type" value="Genomic_DNA"/>
</dbReference>
<gene>
    <name evidence="2" type="ORF">EIN_114810</name>
</gene>
<feature type="compositionally biased region" description="Basic and acidic residues" evidence="1">
    <location>
        <begin position="79"/>
        <end position="90"/>
    </location>
</feature>
<dbReference type="GeneID" id="14885246"/>
<proteinExistence type="predicted"/>
<evidence type="ECO:0000313" key="2">
    <source>
        <dbReference type="EMBL" id="ELP86287.1"/>
    </source>
</evidence>
<dbReference type="KEGG" id="eiv:EIN_114810"/>
<feature type="compositionally biased region" description="Basic and acidic residues" evidence="1">
    <location>
        <begin position="22"/>
        <end position="37"/>
    </location>
</feature>
<sequence length="133" mass="15399">MDSLNDQSTNKASEQEQDIEDNQQKEEMKNDSEYSKLKNKIEGYVQAIEKENENCEQISDNGKVFSGYVAAIVVDKIEKQEEKDVKEERPVTPVNEVTPKELKEEETREAQQVNQTQIEEQHVDKTQQPVVKE</sequence>
<feature type="compositionally biased region" description="Basic and acidic residues" evidence="1">
    <location>
        <begin position="98"/>
        <end position="109"/>
    </location>
</feature>
<keyword evidence="3" id="KW-1185">Reference proteome</keyword>
<feature type="region of interest" description="Disordered" evidence="1">
    <location>
        <begin position="79"/>
        <end position="133"/>
    </location>
</feature>
<evidence type="ECO:0000256" key="1">
    <source>
        <dbReference type="SAM" id="MobiDB-lite"/>
    </source>
</evidence>
<reference evidence="2 3" key="1">
    <citation type="submission" date="2012-10" db="EMBL/GenBank/DDBJ databases">
        <authorList>
            <person name="Zafar N."/>
            <person name="Inman J."/>
            <person name="Hall N."/>
            <person name="Lorenzi H."/>
            <person name="Caler E."/>
        </authorList>
    </citation>
    <scope>NUCLEOTIDE SEQUENCE [LARGE SCALE GENOMIC DNA]</scope>
    <source>
        <strain evidence="2 3">IP1</strain>
    </source>
</reference>
<protein>
    <submittedName>
        <fullName evidence="2">Uncharacterized protein</fullName>
    </submittedName>
</protein>
<dbReference type="Proteomes" id="UP000014680">
    <property type="component" value="Unassembled WGS sequence"/>
</dbReference>
<dbReference type="RefSeq" id="XP_004185633.1">
    <property type="nucleotide sequence ID" value="XM_004185585.1"/>
</dbReference>
<feature type="non-terminal residue" evidence="2">
    <location>
        <position position="133"/>
    </location>
</feature>
<organism evidence="2 3">
    <name type="scientific">Entamoeba invadens IP1</name>
    <dbReference type="NCBI Taxonomy" id="370355"/>
    <lineage>
        <taxon>Eukaryota</taxon>
        <taxon>Amoebozoa</taxon>
        <taxon>Evosea</taxon>
        <taxon>Archamoebae</taxon>
        <taxon>Mastigamoebida</taxon>
        <taxon>Entamoebidae</taxon>
        <taxon>Entamoeba</taxon>
    </lineage>
</organism>
<feature type="non-terminal residue" evidence="2">
    <location>
        <position position="1"/>
    </location>
</feature>
<feature type="compositionally biased region" description="Polar residues" evidence="1">
    <location>
        <begin position="1"/>
        <end position="12"/>
    </location>
</feature>
<dbReference type="VEuPathDB" id="AmoebaDB:EIN_114810"/>
<accession>A0A0A1TY10</accession>
<evidence type="ECO:0000313" key="3">
    <source>
        <dbReference type="Proteomes" id="UP000014680"/>
    </source>
</evidence>
<dbReference type="AlphaFoldDB" id="A0A0A1TY10"/>
<feature type="compositionally biased region" description="Basic and acidic residues" evidence="1">
    <location>
        <begin position="119"/>
        <end position="133"/>
    </location>
</feature>
<name>A0A0A1TY10_ENTIV</name>